<dbReference type="AlphaFoldDB" id="A0A1Y0CE46"/>
<evidence type="ECO:0000313" key="9">
    <source>
        <dbReference type="Proteomes" id="UP000195331"/>
    </source>
</evidence>
<dbReference type="EMBL" id="CP020809">
    <property type="protein sequence ID" value="ART73225.1"/>
    <property type="molecule type" value="Genomic_DNA"/>
</dbReference>
<evidence type="ECO:0000259" key="4">
    <source>
        <dbReference type="Pfam" id="PF25833"/>
    </source>
</evidence>
<dbReference type="InterPro" id="IPR058693">
    <property type="entry name" value="Fn3_SaeA_3rd"/>
</dbReference>
<evidence type="ECO:0000259" key="3">
    <source>
        <dbReference type="Pfam" id="PF25832"/>
    </source>
</evidence>
<dbReference type="InterPro" id="IPR058696">
    <property type="entry name" value="Fn3_SaeA_5th"/>
</dbReference>
<sequence length="713" mass="75722">MQDSSSPDPFHREDPDDADPRLAPLLAWRQQLIDSGAVAARSFKEAHLRLVLRSGRTDVEQIRAMLPGSVAEHADEMARVLSELDTSSTEQTSITGRHRTTDASAGAALPSPTLPPAGTSGTLPPSTPAVPSEPAPPAAPAPPPAEPAPVAESPLTAADFTPFTFGQQQSPRQSIALRRNAAGGAMEISWPPLQGSDGVVLYRLVSSEDNPPYSPDRADLVAATDTTSAADTRPPGAAVRHYQVWINVGATRAEALTAQPMLYAAGVLVSPITDFAIREDSGRVIGQWTVPAGVSAVYVYRVPAAEAGRDGPQYRILAGSDNLNGFVDSEPVRGERYQYRARCAANVDGVLRLSEAVETDIEISAVLAPVTDLAVATGVDGSSFDLTWTPPVGGRIVIYRTQDGPNAGAESAELPEGALEQVGLTPELRLTQPVVTQTGPDGRPRALMAGVSWPADWSRAYLTPVTILAGRALVGRTLSSVRTGAIRDIELAEYCNKQVLTFDWPDGAAGVVLYLAPKGYDPRAGLTGKSFEISLEEYEKYGGMQLTGQLPVGGCSLHLAPVAFSGGRRVTGAIASVEYHGLLRLQYAVRIGRDPQGFPTTATIAMRSEHDLPGSPAFVLVNNPQRIPLSVHDGQAVDVAPLDAQGQFADRPSKELRWSQLTTSGTGELWAANVRGLQGWIRLFVNTPSAERLRVIALLDPPVDSLRLTAMAQ</sequence>
<feature type="domain" description="SaeA first Fn3-like" evidence="3">
    <location>
        <begin position="178"/>
        <end position="267"/>
    </location>
</feature>
<evidence type="ECO:0000313" key="8">
    <source>
        <dbReference type="EMBL" id="ART73225.1"/>
    </source>
</evidence>
<organism evidence="8 9">
    <name type="scientific">Mycobacterium dioxanotrophicus</name>
    <dbReference type="NCBI Taxonomy" id="482462"/>
    <lineage>
        <taxon>Bacteria</taxon>
        <taxon>Bacillati</taxon>
        <taxon>Actinomycetota</taxon>
        <taxon>Actinomycetes</taxon>
        <taxon>Mycobacteriales</taxon>
        <taxon>Mycobacteriaceae</taxon>
        <taxon>Mycobacterium</taxon>
    </lineage>
</organism>
<feature type="domain" description="SaeA N-terminal" evidence="2">
    <location>
        <begin position="21"/>
        <end position="81"/>
    </location>
</feature>
<evidence type="ECO:0000259" key="2">
    <source>
        <dbReference type="Pfam" id="PF25831"/>
    </source>
</evidence>
<dbReference type="InterPro" id="IPR058694">
    <property type="entry name" value="Fn3_SaeA_4th"/>
</dbReference>
<name>A0A1Y0CE46_9MYCO</name>
<feature type="compositionally biased region" description="Basic and acidic residues" evidence="1">
    <location>
        <begin position="9"/>
        <end position="20"/>
    </location>
</feature>
<feature type="domain" description="SaeA fifth Fn3-like" evidence="7">
    <location>
        <begin position="582"/>
        <end position="707"/>
    </location>
</feature>
<feature type="domain" description="SaeA fourth Fn3-like" evidence="6">
    <location>
        <begin position="486"/>
        <end position="578"/>
    </location>
</feature>
<evidence type="ECO:0000256" key="1">
    <source>
        <dbReference type="SAM" id="MobiDB-lite"/>
    </source>
</evidence>
<evidence type="ECO:0000259" key="6">
    <source>
        <dbReference type="Pfam" id="PF25835"/>
    </source>
</evidence>
<dbReference type="InterPro" id="IPR058695">
    <property type="entry name" value="SaeA_N"/>
</dbReference>
<dbReference type="Pfam" id="PF25835">
    <property type="entry name" value="Fn3_SaeA_5th"/>
    <property type="match status" value="1"/>
</dbReference>
<dbReference type="KEGG" id="mdx:BTO20_35960"/>
<keyword evidence="9" id="KW-1185">Reference proteome</keyword>
<dbReference type="InterPro" id="IPR058692">
    <property type="entry name" value="Fn3_SaeA_2nd"/>
</dbReference>
<dbReference type="InterPro" id="IPR058691">
    <property type="entry name" value="Fn3_SaeA_1st"/>
</dbReference>
<feature type="domain" description="SaeA second Fn3-like" evidence="4">
    <location>
        <begin position="273"/>
        <end position="361"/>
    </location>
</feature>
<dbReference type="Pfam" id="PF25832">
    <property type="entry name" value="Fn3_SaeA_2nd"/>
    <property type="match status" value="1"/>
</dbReference>
<feature type="region of interest" description="Disordered" evidence="1">
    <location>
        <begin position="84"/>
        <end position="151"/>
    </location>
</feature>
<feature type="region of interest" description="Disordered" evidence="1">
    <location>
        <begin position="1"/>
        <end position="22"/>
    </location>
</feature>
<feature type="domain" description="SaeA third Fn3-like" evidence="5">
    <location>
        <begin position="378"/>
        <end position="477"/>
    </location>
</feature>
<feature type="compositionally biased region" description="Pro residues" evidence="1">
    <location>
        <begin position="125"/>
        <end position="147"/>
    </location>
</feature>
<gene>
    <name evidence="8" type="ORF">BTO20_35960</name>
</gene>
<feature type="compositionally biased region" description="Polar residues" evidence="1">
    <location>
        <begin position="84"/>
        <end position="95"/>
    </location>
</feature>
<dbReference type="Pfam" id="PF25831">
    <property type="entry name" value="SaeA_1st"/>
    <property type="match status" value="1"/>
</dbReference>
<dbReference type="Proteomes" id="UP000195331">
    <property type="component" value="Chromosome"/>
</dbReference>
<evidence type="ECO:0008006" key="10">
    <source>
        <dbReference type="Google" id="ProtNLM"/>
    </source>
</evidence>
<protein>
    <recommendedName>
        <fullName evidence="10">Fibronectin type-III domain-containing protein</fullName>
    </recommendedName>
</protein>
<dbReference type="OrthoDB" id="4362456at2"/>
<proteinExistence type="predicted"/>
<dbReference type="RefSeq" id="WP_087081232.1">
    <property type="nucleotide sequence ID" value="NZ_CP020809.1"/>
</dbReference>
<accession>A0A1Y0CE46</accession>
<dbReference type="Pfam" id="PF25836">
    <property type="entry name" value="Fn3_SaeA_6th"/>
    <property type="match status" value="1"/>
</dbReference>
<dbReference type="Pfam" id="PF25834">
    <property type="entry name" value="Fn3_SaeA_4th"/>
    <property type="match status" value="1"/>
</dbReference>
<evidence type="ECO:0000259" key="7">
    <source>
        <dbReference type="Pfam" id="PF25836"/>
    </source>
</evidence>
<dbReference type="Pfam" id="PF25833">
    <property type="entry name" value="Fn3_SaeA_3rd"/>
    <property type="match status" value="1"/>
</dbReference>
<evidence type="ECO:0000259" key="5">
    <source>
        <dbReference type="Pfam" id="PF25834"/>
    </source>
</evidence>
<reference evidence="8 9" key="1">
    <citation type="submission" date="2017-04" db="EMBL/GenBank/DDBJ databases">
        <title>Whole Genome Sequence of 1,4-Dioxane Degrading Bacterium Mycobacterium dioxanotrophicus PH-06.</title>
        <authorList>
            <person name="He Y."/>
        </authorList>
    </citation>
    <scope>NUCLEOTIDE SEQUENCE [LARGE SCALE GENOMIC DNA]</scope>
    <source>
        <strain evidence="8 9">PH-06</strain>
    </source>
</reference>